<sequence length="146" mass="16489">MIYRNTILLLPILLLGACTNTEKQQVETLEKQVMMIHDAVMPKMGELMRLHKKTSQKVAEMDSLLLLTPADSALTATRTQALELSLQLKKADEGMMGWMHQYRADSLKALPTPQAIEAYTKEKEKIENVSEQMLKSIAEAKAFVEK</sequence>
<gene>
    <name evidence="1" type="ORF">EZE20_17155</name>
</gene>
<dbReference type="Proteomes" id="UP000295706">
    <property type="component" value="Unassembled WGS sequence"/>
</dbReference>
<protein>
    <submittedName>
        <fullName evidence="1">Viral A-type inclusion protein</fullName>
    </submittedName>
</protein>
<comment type="caution">
    <text evidence="1">The sequence shown here is derived from an EMBL/GenBank/DDBJ whole genome shotgun (WGS) entry which is preliminary data.</text>
</comment>
<evidence type="ECO:0000313" key="2">
    <source>
        <dbReference type="Proteomes" id="UP000295706"/>
    </source>
</evidence>
<dbReference type="AlphaFoldDB" id="A0A4R4K7C2"/>
<dbReference type="OrthoDB" id="1436925at2"/>
<reference evidence="1 2" key="1">
    <citation type="submission" date="2019-02" db="EMBL/GenBank/DDBJ databases">
        <title>Arundinibacter roseus gen. nov., sp. nov., a new member of the family Cytophagaceae.</title>
        <authorList>
            <person name="Szuroczki S."/>
            <person name="Khayer B."/>
            <person name="Sproer C."/>
            <person name="Toumi M."/>
            <person name="Szabo A."/>
            <person name="Felfoldi T."/>
            <person name="Schumann P."/>
            <person name="Toth E."/>
        </authorList>
    </citation>
    <scope>NUCLEOTIDE SEQUENCE [LARGE SCALE GENOMIC DNA]</scope>
    <source>
        <strain evidence="1 2">DMA-k-7a</strain>
    </source>
</reference>
<keyword evidence="2" id="KW-1185">Reference proteome</keyword>
<evidence type="ECO:0000313" key="1">
    <source>
        <dbReference type="EMBL" id="TDB63484.1"/>
    </source>
</evidence>
<accession>A0A4R4K7C2</accession>
<organism evidence="1 2">
    <name type="scientific">Arundinibacter roseus</name>
    <dbReference type="NCBI Taxonomy" id="2070510"/>
    <lineage>
        <taxon>Bacteria</taxon>
        <taxon>Pseudomonadati</taxon>
        <taxon>Bacteroidota</taxon>
        <taxon>Cytophagia</taxon>
        <taxon>Cytophagales</taxon>
        <taxon>Spirosomataceae</taxon>
        <taxon>Arundinibacter</taxon>
    </lineage>
</organism>
<name>A0A4R4K7C2_9BACT</name>
<dbReference type="RefSeq" id="WP_132119894.1">
    <property type="nucleotide sequence ID" value="NZ_SMJU01000010.1"/>
</dbReference>
<dbReference type="PROSITE" id="PS51257">
    <property type="entry name" value="PROKAR_LIPOPROTEIN"/>
    <property type="match status" value="1"/>
</dbReference>
<dbReference type="EMBL" id="SMJU01000010">
    <property type="protein sequence ID" value="TDB63484.1"/>
    <property type="molecule type" value="Genomic_DNA"/>
</dbReference>
<proteinExistence type="predicted"/>